<dbReference type="SUPFAM" id="SSF51419">
    <property type="entry name" value="PLP-binding barrel"/>
    <property type="match status" value="1"/>
</dbReference>
<dbReference type="Proteomes" id="UP000029692">
    <property type="component" value="Unassembled WGS sequence"/>
</dbReference>
<dbReference type="PANTHER" id="PTHR30511:SF0">
    <property type="entry name" value="ALANINE RACEMASE, CATABOLIC-RELATED"/>
    <property type="match status" value="1"/>
</dbReference>
<dbReference type="UniPathway" id="UPA00042">
    <property type="reaction ID" value="UER00497"/>
</dbReference>
<dbReference type="GO" id="GO:0008784">
    <property type="term" value="F:alanine racemase activity"/>
    <property type="evidence" value="ECO:0007669"/>
    <property type="project" value="UniProtKB-UniRule"/>
</dbReference>
<proteinExistence type="inferred from homology"/>
<dbReference type="eggNOG" id="COG0787">
    <property type="taxonomic scope" value="Bacteria"/>
</dbReference>
<evidence type="ECO:0000313" key="9">
    <source>
        <dbReference type="EMBL" id="KGE73353.1"/>
    </source>
</evidence>
<feature type="binding site" evidence="5 7">
    <location>
        <position position="322"/>
    </location>
    <ligand>
        <name>substrate</name>
    </ligand>
</feature>
<feature type="domain" description="Alanine racemase C-terminal" evidence="8">
    <location>
        <begin position="253"/>
        <end position="384"/>
    </location>
</feature>
<reference evidence="9 10" key="1">
    <citation type="submission" date="2014-05" db="EMBL/GenBank/DDBJ databases">
        <title>De novo Genome Sequence of Spirocheata sp.</title>
        <authorList>
            <person name="Shivani Y."/>
            <person name="Subhash Y."/>
            <person name="Tushar L."/>
            <person name="Sasikala C."/>
            <person name="Ramana C.V."/>
        </authorList>
    </citation>
    <scope>NUCLEOTIDE SEQUENCE [LARGE SCALE GENOMIC DNA]</scope>
    <source>
        <strain evidence="9 10">JC230</strain>
    </source>
</reference>
<dbReference type="EC" id="5.1.1.1" evidence="5"/>
<dbReference type="InterPro" id="IPR020622">
    <property type="entry name" value="Ala_racemase_pyridoxalP-BS"/>
</dbReference>
<feature type="active site" description="Proton acceptor; specific for L-alanine" evidence="5">
    <location>
        <position position="274"/>
    </location>
</feature>
<dbReference type="InterPro" id="IPR001608">
    <property type="entry name" value="Ala_racemase_N"/>
</dbReference>
<dbReference type="InterPro" id="IPR000821">
    <property type="entry name" value="Ala_racemase"/>
</dbReference>
<evidence type="ECO:0000259" key="8">
    <source>
        <dbReference type="SMART" id="SM01005"/>
    </source>
</evidence>
<evidence type="ECO:0000313" key="10">
    <source>
        <dbReference type="Proteomes" id="UP000029692"/>
    </source>
</evidence>
<comment type="caution">
    <text evidence="9">The sequence shown here is derived from an EMBL/GenBank/DDBJ whole genome shotgun (WGS) entry which is preliminary data.</text>
</comment>
<dbReference type="SMART" id="SM01005">
    <property type="entry name" value="Ala_racemase_C"/>
    <property type="match status" value="1"/>
</dbReference>
<name>A0A098R111_9SPIO</name>
<dbReference type="Gene3D" id="2.40.37.10">
    <property type="entry name" value="Lyase, Ornithine Decarboxylase, Chain A, domain 1"/>
    <property type="match status" value="1"/>
</dbReference>
<evidence type="ECO:0000256" key="6">
    <source>
        <dbReference type="PIRSR" id="PIRSR600821-50"/>
    </source>
</evidence>
<dbReference type="PROSITE" id="PS00395">
    <property type="entry name" value="ALANINE_RACEMASE"/>
    <property type="match status" value="1"/>
</dbReference>
<dbReference type="InterPro" id="IPR011079">
    <property type="entry name" value="Ala_racemase_C"/>
</dbReference>
<keyword evidence="3 5" id="KW-0663">Pyridoxal phosphate</keyword>
<comment type="similarity">
    <text evidence="5">Belongs to the alanine racemase family.</text>
</comment>
<dbReference type="EMBL" id="JNUP01000031">
    <property type="protein sequence ID" value="KGE73353.1"/>
    <property type="molecule type" value="Genomic_DNA"/>
</dbReference>
<evidence type="ECO:0000256" key="5">
    <source>
        <dbReference type="HAMAP-Rule" id="MF_01201"/>
    </source>
</evidence>
<gene>
    <name evidence="9" type="ORF">DC28_04315</name>
</gene>
<dbReference type="GO" id="GO:0030632">
    <property type="term" value="P:D-alanine biosynthetic process"/>
    <property type="evidence" value="ECO:0007669"/>
    <property type="project" value="UniProtKB-UniRule"/>
</dbReference>
<evidence type="ECO:0000256" key="4">
    <source>
        <dbReference type="ARBA" id="ARBA00023235"/>
    </source>
</evidence>
<evidence type="ECO:0000256" key="3">
    <source>
        <dbReference type="ARBA" id="ARBA00022898"/>
    </source>
</evidence>
<dbReference type="InterPro" id="IPR029066">
    <property type="entry name" value="PLP-binding_barrel"/>
</dbReference>
<accession>A0A098R111</accession>
<dbReference type="Pfam" id="PF01168">
    <property type="entry name" value="Ala_racemase_N"/>
    <property type="match status" value="1"/>
</dbReference>
<sequence>MQGTHAVIYLPNLRHNLDIVKKLHPIDTAICLAVKADAYGHGAVAVAREAESWGVDCLGVARVSEARILREAGIGIPILLYSLPMPDELEEALLLNLDLFLGDSELIKSTARKLTDLKARHPDMAANHRANVHLKVDTGMGRIGCQPQEALALARSIEETPELSLRGIATHLPVADGNTQEHRDFTRNQLVLFDQVVNRLSDEGIRPPLVHGLNSAGILEYPEFRCTMVRPGIMAYGYPPGKHQQHLANLLPVMELRTSVSYIKEVPPGRGLSYGHTYVTPDLRRIATLPVGYADGLFRGLSNRIQMTTSQGAAAQVGTICMDQCLLDLGPGGSGEHPGVNRYDQVVIFGPKAFESAQTLAEKLDTIPYEITCAISKRVPRVYRD</sequence>
<dbReference type="PRINTS" id="PR00992">
    <property type="entry name" value="ALARACEMASE"/>
</dbReference>
<organism evidence="9 10">
    <name type="scientific">Spirochaeta lutea</name>
    <dbReference type="NCBI Taxonomy" id="1480694"/>
    <lineage>
        <taxon>Bacteria</taxon>
        <taxon>Pseudomonadati</taxon>
        <taxon>Spirochaetota</taxon>
        <taxon>Spirochaetia</taxon>
        <taxon>Spirochaetales</taxon>
        <taxon>Spirochaetaceae</taxon>
        <taxon>Spirochaeta</taxon>
    </lineage>
</organism>
<dbReference type="OrthoDB" id="9813814at2"/>
<feature type="binding site" evidence="5 7">
    <location>
        <position position="142"/>
    </location>
    <ligand>
        <name>substrate</name>
    </ligand>
</feature>
<evidence type="ECO:0000256" key="1">
    <source>
        <dbReference type="ARBA" id="ARBA00000316"/>
    </source>
</evidence>
<protein>
    <recommendedName>
        <fullName evidence="5">Alanine racemase</fullName>
        <ecNumber evidence="5">5.1.1.1</ecNumber>
    </recommendedName>
</protein>
<dbReference type="PANTHER" id="PTHR30511">
    <property type="entry name" value="ALANINE RACEMASE"/>
    <property type="match status" value="1"/>
</dbReference>
<comment type="catalytic activity">
    <reaction evidence="1 5">
        <text>L-alanine = D-alanine</text>
        <dbReference type="Rhea" id="RHEA:20249"/>
        <dbReference type="ChEBI" id="CHEBI:57416"/>
        <dbReference type="ChEBI" id="CHEBI:57972"/>
        <dbReference type="EC" id="5.1.1.1"/>
    </reaction>
</comment>
<evidence type="ECO:0000256" key="7">
    <source>
        <dbReference type="PIRSR" id="PIRSR600821-52"/>
    </source>
</evidence>
<dbReference type="SUPFAM" id="SSF50621">
    <property type="entry name" value="Alanine racemase C-terminal domain-like"/>
    <property type="match status" value="1"/>
</dbReference>
<dbReference type="STRING" id="1480694.DC28_04315"/>
<feature type="active site" description="Proton acceptor; specific for D-alanine" evidence="5">
    <location>
        <position position="35"/>
    </location>
</feature>
<evidence type="ECO:0000256" key="2">
    <source>
        <dbReference type="ARBA" id="ARBA00001933"/>
    </source>
</evidence>
<dbReference type="RefSeq" id="WP_037546266.1">
    <property type="nucleotide sequence ID" value="NZ_JNUP01000031.1"/>
</dbReference>
<dbReference type="InterPro" id="IPR009006">
    <property type="entry name" value="Ala_racemase/Decarboxylase_C"/>
</dbReference>
<dbReference type="FunFam" id="3.20.20.10:FF:000002">
    <property type="entry name" value="Alanine racemase"/>
    <property type="match status" value="1"/>
</dbReference>
<keyword evidence="4 5" id="KW-0413">Isomerase</keyword>
<dbReference type="AlphaFoldDB" id="A0A098R111"/>
<dbReference type="NCBIfam" id="TIGR00492">
    <property type="entry name" value="alr"/>
    <property type="match status" value="1"/>
</dbReference>
<comment type="pathway">
    <text evidence="5">Amino-acid biosynthesis; D-alanine biosynthesis; D-alanine from L-alanine: step 1/1.</text>
</comment>
<keyword evidence="10" id="KW-1185">Reference proteome</keyword>
<dbReference type="HAMAP" id="MF_01201">
    <property type="entry name" value="Ala_racemase"/>
    <property type="match status" value="1"/>
</dbReference>
<dbReference type="Pfam" id="PF00842">
    <property type="entry name" value="Ala_racemase_C"/>
    <property type="match status" value="1"/>
</dbReference>
<dbReference type="GO" id="GO:0005829">
    <property type="term" value="C:cytosol"/>
    <property type="evidence" value="ECO:0007669"/>
    <property type="project" value="TreeGrafter"/>
</dbReference>
<comment type="cofactor">
    <cofactor evidence="2 5 6">
        <name>pyridoxal 5'-phosphate</name>
        <dbReference type="ChEBI" id="CHEBI:597326"/>
    </cofactor>
</comment>
<dbReference type="GO" id="GO:0030170">
    <property type="term" value="F:pyridoxal phosphate binding"/>
    <property type="evidence" value="ECO:0007669"/>
    <property type="project" value="UniProtKB-UniRule"/>
</dbReference>
<feature type="modified residue" description="N6-(pyridoxal phosphate)lysine" evidence="5 6">
    <location>
        <position position="35"/>
    </location>
</feature>
<dbReference type="Gene3D" id="3.20.20.10">
    <property type="entry name" value="Alanine racemase"/>
    <property type="match status" value="1"/>
</dbReference>
<comment type="function">
    <text evidence="5">Catalyzes the interconversion of L-alanine and D-alanine. May also act on other amino acids.</text>
</comment>
<dbReference type="CDD" id="cd00430">
    <property type="entry name" value="PLPDE_III_AR"/>
    <property type="match status" value="1"/>
</dbReference>